<dbReference type="PANTHER" id="PTHR33086">
    <property type="entry name" value="OS05G0468200 PROTEIN-RELATED"/>
    <property type="match status" value="1"/>
</dbReference>
<accession>A0A811PSQ2</accession>
<evidence type="ECO:0000256" key="1">
    <source>
        <dbReference type="SAM" id="MobiDB-lite"/>
    </source>
</evidence>
<evidence type="ECO:0000313" key="4">
    <source>
        <dbReference type="Proteomes" id="UP000604825"/>
    </source>
</evidence>
<dbReference type="Pfam" id="PF07762">
    <property type="entry name" value="DUF1618"/>
    <property type="match status" value="1"/>
</dbReference>
<name>A0A811PSQ2_9POAL</name>
<sequence length="380" mass="40956">MDVLFDRCMNFIEEEEIIQETGGQTRYQILRERKASRTTTSGWRKEPVTFALAGFENVGCYRRLLDGVDPVLPQQLAAAPAVNSLTLRASWPPGHCAATGFIATLTRTSSRSAWAAATAMTGATCQGVTWCSTPAPSRSPSSRRCPPPSGSTARTATPSDEYCFNLNAGMVFAISSTSLCWVDLWAGILVCNNISSSSTDAAAAAADGLVFRFIPLPEGCACAPASFGATEYRSVCCVDSETIKLLCMDDGGEEVTVALTTWTLKFPMTADSWRWEKDEDASCSSLCVADLLDDAIPVGGGGGGNKRRLLRRVVRWPVVSRARPGVAHVCVHDLEFKRKEKEWAATGCYEVSLDVPRRRVASVFTFPAGSSSPGHMVMPL</sequence>
<proteinExistence type="predicted"/>
<protein>
    <recommendedName>
        <fullName evidence="2">DUF1618 domain-containing protein</fullName>
    </recommendedName>
</protein>
<comment type="caution">
    <text evidence="3">The sequence shown here is derived from an EMBL/GenBank/DDBJ whole genome shotgun (WGS) entry which is preliminary data.</text>
</comment>
<organism evidence="3 4">
    <name type="scientific">Miscanthus lutarioriparius</name>
    <dbReference type="NCBI Taxonomy" id="422564"/>
    <lineage>
        <taxon>Eukaryota</taxon>
        <taxon>Viridiplantae</taxon>
        <taxon>Streptophyta</taxon>
        <taxon>Embryophyta</taxon>
        <taxon>Tracheophyta</taxon>
        <taxon>Spermatophyta</taxon>
        <taxon>Magnoliopsida</taxon>
        <taxon>Liliopsida</taxon>
        <taxon>Poales</taxon>
        <taxon>Poaceae</taxon>
        <taxon>PACMAD clade</taxon>
        <taxon>Panicoideae</taxon>
        <taxon>Andropogonodae</taxon>
        <taxon>Andropogoneae</taxon>
        <taxon>Saccharinae</taxon>
        <taxon>Miscanthus</taxon>
    </lineage>
</organism>
<keyword evidence="4" id="KW-1185">Reference proteome</keyword>
<dbReference type="AlphaFoldDB" id="A0A811PSQ2"/>
<dbReference type="InterPro" id="IPR011676">
    <property type="entry name" value="DUF1618"/>
</dbReference>
<feature type="domain" description="DUF1618" evidence="2">
    <location>
        <begin position="181"/>
        <end position="290"/>
    </location>
</feature>
<reference evidence="3" key="1">
    <citation type="submission" date="2020-10" db="EMBL/GenBank/DDBJ databases">
        <authorList>
            <person name="Han B."/>
            <person name="Lu T."/>
            <person name="Zhao Q."/>
            <person name="Huang X."/>
            <person name="Zhao Y."/>
        </authorList>
    </citation>
    <scope>NUCLEOTIDE SEQUENCE</scope>
</reference>
<dbReference type="Proteomes" id="UP000604825">
    <property type="component" value="Unassembled WGS sequence"/>
</dbReference>
<evidence type="ECO:0000259" key="2">
    <source>
        <dbReference type="Pfam" id="PF07762"/>
    </source>
</evidence>
<dbReference type="EMBL" id="CAJGYO010000007">
    <property type="protein sequence ID" value="CAD6245574.1"/>
    <property type="molecule type" value="Genomic_DNA"/>
</dbReference>
<evidence type="ECO:0000313" key="3">
    <source>
        <dbReference type="EMBL" id="CAD6245574.1"/>
    </source>
</evidence>
<gene>
    <name evidence="3" type="ORF">NCGR_LOCUS29875</name>
</gene>
<dbReference type="PANTHER" id="PTHR33086:SF52">
    <property type="entry name" value="OS09G0128900 PROTEIN"/>
    <property type="match status" value="1"/>
</dbReference>
<feature type="region of interest" description="Disordered" evidence="1">
    <location>
        <begin position="133"/>
        <end position="155"/>
    </location>
</feature>
<feature type="compositionally biased region" description="Low complexity" evidence="1">
    <location>
        <begin position="133"/>
        <end position="144"/>
    </location>
</feature>